<keyword evidence="11 15" id="KW-0539">Nucleus</keyword>
<keyword evidence="10" id="KW-0804">Transcription</keyword>
<feature type="region of interest" description="Disordered" evidence="16">
    <location>
        <begin position="930"/>
        <end position="966"/>
    </location>
</feature>
<dbReference type="InterPro" id="IPR009057">
    <property type="entry name" value="Homeodomain-like_sf"/>
</dbReference>
<evidence type="ECO:0000256" key="8">
    <source>
        <dbReference type="ARBA" id="ARBA00023125"/>
    </source>
</evidence>
<dbReference type="FunFam" id="3.30.160.60:FF:000117">
    <property type="entry name" value="Zinc finger E-box-binding homeobox 2 isoform 1"/>
    <property type="match status" value="1"/>
</dbReference>
<feature type="domain" description="C2H2-type" evidence="17">
    <location>
        <begin position="169"/>
        <end position="203"/>
    </location>
</feature>
<feature type="domain" description="C2H2-type" evidence="17">
    <location>
        <begin position="787"/>
        <end position="815"/>
    </location>
</feature>
<evidence type="ECO:0000256" key="10">
    <source>
        <dbReference type="ARBA" id="ARBA00023163"/>
    </source>
</evidence>
<feature type="compositionally biased region" description="Acidic residues" evidence="16">
    <location>
        <begin position="930"/>
        <end position="940"/>
    </location>
</feature>
<keyword evidence="9 15" id="KW-0371">Homeobox</keyword>
<comment type="similarity">
    <text evidence="2">Belongs to the delta-EF1/ZFH-1 C2H2-type zinc-finger family.</text>
</comment>
<dbReference type="InterPro" id="IPR001356">
    <property type="entry name" value="HD"/>
</dbReference>
<feature type="compositionally biased region" description="Polar residues" evidence="16">
    <location>
        <begin position="730"/>
        <end position="744"/>
    </location>
</feature>
<evidence type="ECO:0000256" key="6">
    <source>
        <dbReference type="ARBA" id="ARBA00022833"/>
    </source>
</evidence>
<feature type="compositionally biased region" description="Basic residues" evidence="16">
    <location>
        <begin position="746"/>
        <end position="758"/>
    </location>
</feature>
<feature type="compositionally biased region" description="Basic and acidic residues" evidence="16">
    <location>
        <begin position="941"/>
        <end position="954"/>
    </location>
</feature>
<evidence type="ECO:0000256" key="9">
    <source>
        <dbReference type="ARBA" id="ARBA00023155"/>
    </source>
</evidence>
<keyword evidence="3" id="KW-0479">Metal-binding</keyword>
<dbReference type="InterPro" id="IPR013087">
    <property type="entry name" value="Znf_C2H2_type"/>
</dbReference>
<dbReference type="PROSITE" id="PS50157">
    <property type="entry name" value="ZINC_FINGER_C2H2_2"/>
    <property type="match status" value="6"/>
</dbReference>
<reference evidence="18 19" key="1">
    <citation type="journal article" date="2019" name="Sci. Data">
        <title>Hybrid genome assembly and annotation of Danionella translucida.</title>
        <authorList>
            <person name="Kadobianskyi M."/>
            <person name="Schulze L."/>
            <person name="Schuelke M."/>
            <person name="Judkewitz B."/>
        </authorList>
    </citation>
    <scope>NUCLEOTIDE SEQUENCE [LARGE SCALE GENOMIC DNA]</scope>
    <source>
        <strain evidence="18 19">Bolton</strain>
    </source>
</reference>
<dbReference type="GO" id="GO:0000122">
    <property type="term" value="P:negative regulation of transcription by RNA polymerase II"/>
    <property type="evidence" value="ECO:0007669"/>
    <property type="project" value="UniProtKB-ARBA"/>
</dbReference>
<dbReference type="PANTHER" id="PTHR24391">
    <property type="entry name" value="HISTONE H4 TRANSCRIPTION FACTOR-RELATED"/>
    <property type="match status" value="1"/>
</dbReference>
<dbReference type="PANTHER" id="PTHR24391:SF17">
    <property type="entry name" value="ZINC FINGER E-BOX-BINDING HOMEOBOX 1"/>
    <property type="match status" value="1"/>
</dbReference>
<evidence type="ECO:0000313" key="18">
    <source>
        <dbReference type="EMBL" id="TRZ00227.1"/>
    </source>
</evidence>
<dbReference type="GO" id="GO:0000981">
    <property type="term" value="F:DNA-binding transcription factor activity, RNA polymerase II-specific"/>
    <property type="evidence" value="ECO:0007669"/>
    <property type="project" value="TreeGrafter"/>
</dbReference>
<dbReference type="SUPFAM" id="SSF57667">
    <property type="entry name" value="beta-beta-alpha zinc fingers"/>
    <property type="match status" value="3"/>
</dbReference>
<evidence type="ECO:0000256" key="4">
    <source>
        <dbReference type="ARBA" id="ARBA00022737"/>
    </source>
</evidence>
<feature type="domain" description="C2H2-type" evidence="17">
    <location>
        <begin position="69"/>
        <end position="97"/>
    </location>
</feature>
<dbReference type="AlphaFoldDB" id="A0A553RDK8"/>
<feature type="domain" description="C2H2-type" evidence="17">
    <location>
        <begin position="759"/>
        <end position="786"/>
    </location>
</feature>
<feature type="region of interest" description="Disordered" evidence="16">
    <location>
        <begin position="204"/>
        <end position="228"/>
    </location>
</feature>
<feature type="compositionally biased region" description="Basic and acidic residues" evidence="16">
    <location>
        <begin position="850"/>
        <end position="861"/>
    </location>
</feature>
<dbReference type="Pfam" id="PF00046">
    <property type="entry name" value="Homeodomain"/>
    <property type="match status" value="1"/>
</dbReference>
<proteinExistence type="inferred from homology"/>
<dbReference type="GO" id="GO:0000978">
    <property type="term" value="F:RNA polymerase II cis-regulatory region sequence-specific DNA binding"/>
    <property type="evidence" value="ECO:0007669"/>
    <property type="project" value="TreeGrafter"/>
</dbReference>
<dbReference type="EMBL" id="SRMA01024658">
    <property type="protein sequence ID" value="TRZ00227.1"/>
    <property type="molecule type" value="Genomic_DNA"/>
</dbReference>
<dbReference type="STRING" id="623744.A0A553RDK8"/>
<dbReference type="FunFam" id="3.30.160.60:FF:000082">
    <property type="entry name" value="Putative zinc finger E-box-binding homeobox 2"/>
    <property type="match status" value="1"/>
</dbReference>
<dbReference type="Pfam" id="PF05605">
    <property type="entry name" value="zf-Di19"/>
    <property type="match status" value="1"/>
</dbReference>
<feature type="region of interest" description="Disordered" evidence="16">
    <location>
        <begin position="821"/>
        <end position="917"/>
    </location>
</feature>
<feature type="domain" description="C2H2-type" evidence="17">
    <location>
        <begin position="99"/>
        <end position="126"/>
    </location>
</feature>
<evidence type="ECO:0000256" key="2">
    <source>
        <dbReference type="ARBA" id="ARBA00009867"/>
    </source>
</evidence>
<evidence type="ECO:0000256" key="1">
    <source>
        <dbReference type="ARBA" id="ARBA00004123"/>
    </source>
</evidence>
<gene>
    <name evidence="18" type="ORF">DNTS_014326</name>
</gene>
<feature type="compositionally biased region" description="Acidic residues" evidence="16">
    <location>
        <begin position="862"/>
        <end position="881"/>
    </location>
</feature>
<feature type="compositionally biased region" description="Low complexity" evidence="16">
    <location>
        <begin position="218"/>
        <end position="228"/>
    </location>
</feature>
<accession>A0A553RDK8</accession>
<dbReference type="FunFam" id="1.10.10.60:FF:000122">
    <property type="entry name" value="Zinc finger E-box binding homeobox 1"/>
    <property type="match status" value="1"/>
</dbReference>
<feature type="domain" description="C2H2-type" evidence="17">
    <location>
        <begin position="141"/>
        <end position="168"/>
    </location>
</feature>
<dbReference type="Gene3D" id="1.10.10.60">
    <property type="entry name" value="Homeodomain-like"/>
    <property type="match status" value="1"/>
</dbReference>
<evidence type="ECO:0000256" key="7">
    <source>
        <dbReference type="ARBA" id="ARBA00023015"/>
    </source>
</evidence>
<feature type="compositionally biased region" description="Acidic residues" evidence="16">
    <location>
        <begin position="889"/>
        <end position="910"/>
    </location>
</feature>
<keyword evidence="19" id="KW-1185">Reference proteome</keyword>
<dbReference type="InterPro" id="IPR036236">
    <property type="entry name" value="Znf_C2H2_sf"/>
</dbReference>
<dbReference type="FunFam" id="3.30.160.60:FF:000013">
    <property type="entry name" value="Putative zinc finger E-box-binding homeobox 2"/>
    <property type="match status" value="2"/>
</dbReference>
<dbReference type="GO" id="GO:0005634">
    <property type="term" value="C:nucleus"/>
    <property type="evidence" value="ECO:0007669"/>
    <property type="project" value="UniProtKB-SubCell"/>
</dbReference>
<name>A0A553RDK8_9TELE</name>
<evidence type="ECO:0000256" key="3">
    <source>
        <dbReference type="ARBA" id="ARBA00022723"/>
    </source>
</evidence>
<dbReference type="GO" id="GO:0008270">
    <property type="term" value="F:zinc ion binding"/>
    <property type="evidence" value="ECO:0007669"/>
    <property type="project" value="UniProtKB-KW"/>
</dbReference>
<feature type="region of interest" description="Disordered" evidence="16">
    <location>
        <begin position="724"/>
        <end position="758"/>
    </location>
</feature>
<dbReference type="SUPFAM" id="SSF46689">
    <property type="entry name" value="Homeodomain-like"/>
    <property type="match status" value="1"/>
</dbReference>
<dbReference type="FunFam" id="3.30.160.60:FF:000145">
    <property type="entry name" value="Zinc finger protein 574"/>
    <property type="match status" value="1"/>
</dbReference>
<dbReference type="OrthoDB" id="7491548at2759"/>
<evidence type="ECO:0000256" key="11">
    <source>
        <dbReference type="ARBA" id="ARBA00023242"/>
    </source>
</evidence>
<dbReference type="PROSITE" id="PS00028">
    <property type="entry name" value="ZINC_FINGER_C2H2_1"/>
    <property type="match status" value="4"/>
</dbReference>
<feature type="compositionally biased region" description="Acidic residues" evidence="16">
    <location>
        <begin position="518"/>
        <end position="532"/>
    </location>
</feature>
<evidence type="ECO:0000256" key="14">
    <source>
        <dbReference type="PROSITE-ProRule" id="PRU00042"/>
    </source>
</evidence>
<dbReference type="Gene3D" id="3.30.160.60">
    <property type="entry name" value="Classic Zinc Finger"/>
    <property type="match status" value="5"/>
</dbReference>
<evidence type="ECO:0000256" key="12">
    <source>
        <dbReference type="ARBA" id="ARBA00039204"/>
    </source>
</evidence>
<sequence length="966" mass="105605">SVYSCVAVKDDCMSDEDERSRDALVEEILQQGDTAVIFPEAPEDEQRQGTPETSGHDENGTPDSFSQLLTCPYCSRGYKRYTSLKEHIKYRHEKSEDNFSCSLCSYTFAYRTQLDRHMTAHKAGREQRHVTQSGGGGNRKFKCTECGKAFKYKHHLKEHLRIHSGEKPYECSNCKKRFSHSGSYSSHISSKKCIGLISVNGRPRPSPATGAAKIPQCSSPSLPTSSPTARVQVRDKLDSSKPLQEQLPLTQIKSEPLDYEYKPVVVAPSTRGVNGMFQGGAAAPLQGAVQAVVLPTVGLVSPISINLGDLQNVLKVAVDGNVIRQVLETTQAKGQQAGTGIVGAGAQQVIQSISLPILDQDGNAKIFINYSLDPFQDKAAVLQSPKKEPLGSCTDTCNAQKLPEDLTLKTNRDKTTITVDEKSMLHTSVKHCGKDGQRVNGKNVERKLDLEDGLCPGQPPLKNLLTLLKAYFALNNEPTKEELAKISESVSLPAEVVKKWFEKMQLGLISLDPSSPQVEEEQSSPGENEESEGASAVPDLVEQTNSKEQGERECCSPEEELTTSVNGIENGPKSPSPLNLSADGSVPAKTLGEGEGPLDLSLPRPAATTSLANGHANTVYSAQDEPLNLTCTKKDFLSNATTNAAIFVSQPSANPLSIMTTQLPTLVAITDQGQTQCLRALTTTKQTILIPQLTYSYTTTSSSRAGADSPQKNILHVNGIKEEKHEMGSEVTSTVDEQTDSDSGPTRKKMKRTERKRPHECGICSKAFKHKHHLIEHLRLHSGEKPYQCDKCGKRFSHSGSYSQHMNHRYSYCKKEAQGEVLGQGVEEEENPGEEQLQMGSAATSPPSHLDSDERGSSTREDESEEEDEMGSGSLVDEDEIQVVKIGEDGDYYDEQGADEEQDGNEEEESERNHSQTLKVVVMQDECEEEDVAADAMDTEALERTDLEDDKQISENEGTAMNGDVK</sequence>
<evidence type="ECO:0000256" key="5">
    <source>
        <dbReference type="ARBA" id="ARBA00022771"/>
    </source>
</evidence>
<evidence type="ECO:0000256" key="15">
    <source>
        <dbReference type="RuleBase" id="RU000682"/>
    </source>
</evidence>
<dbReference type="Proteomes" id="UP000316079">
    <property type="component" value="Unassembled WGS sequence"/>
</dbReference>
<dbReference type="InterPro" id="IPR051574">
    <property type="entry name" value="ZnF_E-box_Homeobox"/>
</dbReference>
<organism evidence="18 19">
    <name type="scientific">Danionella cerebrum</name>
    <dbReference type="NCBI Taxonomy" id="2873325"/>
    <lineage>
        <taxon>Eukaryota</taxon>
        <taxon>Metazoa</taxon>
        <taxon>Chordata</taxon>
        <taxon>Craniata</taxon>
        <taxon>Vertebrata</taxon>
        <taxon>Euteleostomi</taxon>
        <taxon>Actinopterygii</taxon>
        <taxon>Neopterygii</taxon>
        <taxon>Teleostei</taxon>
        <taxon>Ostariophysi</taxon>
        <taxon>Cypriniformes</taxon>
        <taxon>Danionidae</taxon>
        <taxon>Danioninae</taxon>
        <taxon>Danionella</taxon>
    </lineage>
</organism>
<evidence type="ECO:0000313" key="19">
    <source>
        <dbReference type="Proteomes" id="UP000316079"/>
    </source>
</evidence>
<keyword evidence="6" id="KW-0862">Zinc</keyword>
<comment type="subcellular location">
    <subcellularLocation>
        <location evidence="1 15">Nucleus</location>
    </subcellularLocation>
</comment>
<protein>
    <recommendedName>
        <fullName evidence="12">Zinc finger E-box-binding homeobox 1</fullName>
    </recommendedName>
    <alternativeName>
        <fullName evidence="13">Transcription factor 8</fullName>
    </alternativeName>
</protein>
<dbReference type="SMART" id="SM00355">
    <property type="entry name" value="ZnF_C2H2"/>
    <property type="match status" value="6"/>
</dbReference>
<keyword evidence="4" id="KW-0677">Repeat</keyword>
<feature type="region of interest" description="Disordered" evidence="16">
    <location>
        <begin position="511"/>
        <end position="595"/>
    </location>
</feature>
<feature type="region of interest" description="Disordered" evidence="16">
    <location>
        <begin position="36"/>
        <end position="64"/>
    </location>
</feature>
<evidence type="ECO:0000256" key="13">
    <source>
        <dbReference type="ARBA" id="ARBA00041235"/>
    </source>
</evidence>
<comment type="caution">
    <text evidence="18">The sequence shown here is derived from an EMBL/GenBank/DDBJ whole genome shotgun (WGS) entry which is preliminary data.</text>
</comment>
<feature type="non-terminal residue" evidence="18">
    <location>
        <position position="1"/>
    </location>
</feature>
<evidence type="ECO:0000259" key="17">
    <source>
        <dbReference type="PROSITE" id="PS50157"/>
    </source>
</evidence>
<keyword evidence="8 15" id="KW-0238">DNA-binding</keyword>
<evidence type="ECO:0000256" key="16">
    <source>
        <dbReference type="SAM" id="MobiDB-lite"/>
    </source>
</evidence>
<keyword evidence="5 14" id="KW-0863">Zinc-finger</keyword>
<dbReference type="InterPro" id="IPR008598">
    <property type="entry name" value="Di19_Zn-bd"/>
</dbReference>
<dbReference type="Pfam" id="PF00096">
    <property type="entry name" value="zf-C2H2"/>
    <property type="match status" value="3"/>
</dbReference>
<keyword evidence="7" id="KW-0805">Transcription regulation</keyword>